<name>A0ABT7HKM8_9FUSO</name>
<sequence length="114" mass="13047">MNTNVLNKLFFYCSENENQFFDIKSARIKPLDILKHLVAFSNAEGGQLVIGIEDDGIITGFNYEGAHSIDEYRNIFLTELKETPINPQFNILDVKNNNGIDDKILVISVDDFYR</sequence>
<organism evidence="2 3">
    <name type="scientific">Sneathia sanguinegens</name>
    <dbReference type="NCBI Taxonomy" id="40543"/>
    <lineage>
        <taxon>Bacteria</taxon>
        <taxon>Fusobacteriati</taxon>
        <taxon>Fusobacteriota</taxon>
        <taxon>Fusobacteriia</taxon>
        <taxon>Fusobacteriales</taxon>
        <taxon>Leptotrichiaceae</taxon>
        <taxon>Sneathia</taxon>
    </lineage>
</organism>
<evidence type="ECO:0000313" key="3">
    <source>
        <dbReference type="Proteomes" id="UP001225134"/>
    </source>
</evidence>
<feature type="domain" description="Schlafen AlbA-2" evidence="1">
    <location>
        <begin position="17"/>
        <end position="111"/>
    </location>
</feature>
<evidence type="ECO:0000313" key="2">
    <source>
        <dbReference type="EMBL" id="MDK9580587.1"/>
    </source>
</evidence>
<dbReference type="Gene3D" id="3.30.950.30">
    <property type="entry name" value="Schlafen, AAA domain"/>
    <property type="match status" value="1"/>
</dbReference>
<dbReference type="InterPro" id="IPR038461">
    <property type="entry name" value="Schlafen_AlbA_2_dom_sf"/>
</dbReference>
<dbReference type="PANTHER" id="PTHR30595">
    <property type="entry name" value="GLPR-RELATED TRANSCRIPTIONAL REPRESSOR"/>
    <property type="match status" value="1"/>
</dbReference>
<gene>
    <name evidence="2" type="ORF">QQA45_03525</name>
</gene>
<protein>
    <submittedName>
        <fullName evidence="2">ATP-binding protein</fullName>
    </submittedName>
</protein>
<reference evidence="2 3" key="1">
    <citation type="submission" date="2023-06" db="EMBL/GenBank/DDBJ databases">
        <title>Antibody response to the Sneathia vaginalis cytopathogenic toxin A during pregnancy.</title>
        <authorList>
            <person name="Mccoy Z.T."/>
            <person name="Serrano M.G."/>
            <person name="Spaine K."/>
            <person name="Edwards D.J."/>
            <person name="Buck G.A."/>
            <person name="Jefferson K."/>
        </authorList>
    </citation>
    <scope>NUCLEOTIDE SEQUENCE [LARGE SCALE GENOMIC DNA]</scope>
    <source>
        <strain evidence="2 3">CCUG 42621</strain>
    </source>
</reference>
<dbReference type="Proteomes" id="UP001225134">
    <property type="component" value="Unassembled WGS sequence"/>
</dbReference>
<accession>A0ABT7HKM8</accession>
<dbReference type="Pfam" id="PF04326">
    <property type="entry name" value="SLFN_AlbA_2"/>
    <property type="match status" value="1"/>
</dbReference>
<dbReference type="RefSeq" id="WP_285152893.1">
    <property type="nucleotide sequence ID" value="NZ_JASSPP010000004.1"/>
</dbReference>
<proteinExistence type="predicted"/>
<dbReference type="PANTHER" id="PTHR30595:SF6">
    <property type="entry name" value="SCHLAFEN ALBA-2 DOMAIN-CONTAINING PROTEIN"/>
    <property type="match status" value="1"/>
</dbReference>
<dbReference type="InterPro" id="IPR007421">
    <property type="entry name" value="Schlafen_AlbA_2_dom"/>
</dbReference>
<dbReference type="GO" id="GO:0005524">
    <property type="term" value="F:ATP binding"/>
    <property type="evidence" value="ECO:0007669"/>
    <property type="project" value="UniProtKB-KW"/>
</dbReference>
<keyword evidence="2" id="KW-0067">ATP-binding</keyword>
<keyword evidence="3" id="KW-1185">Reference proteome</keyword>
<dbReference type="EMBL" id="JASSPP010000004">
    <property type="protein sequence ID" value="MDK9580587.1"/>
    <property type="molecule type" value="Genomic_DNA"/>
</dbReference>
<evidence type="ECO:0000259" key="1">
    <source>
        <dbReference type="Pfam" id="PF04326"/>
    </source>
</evidence>
<comment type="caution">
    <text evidence="2">The sequence shown here is derived from an EMBL/GenBank/DDBJ whole genome shotgun (WGS) entry which is preliminary data.</text>
</comment>
<keyword evidence="2" id="KW-0547">Nucleotide-binding</keyword>